<dbReference type="GO" id="GO:0006307">
    <property type="term" value="P:DNA alkylation repair"/>
    <property type="evidence" value="ECO:0007669"/>
    <property type="project" value="TreeGrafter"/>
</dbReference>
<dbReference type="AlphaFoldDB" id="C7NFH1"/>
<dbReference type="InterPro" id="IPR011257">
    <property type="entry name" value="DNA_glycosylase"/>
</dbReference>
<dbReference type="EMBL" id="CP001686">
    <property type="protein sequence ID" value="ACV05906.1"/>
    <property type="molecule type" value="Genomic_DNA"/>
</dbReference>
<gene>
    <name evidence="4" type="ordered locus">Ksed_08520</name>
</gene>
<evidence type="ECO:0008006" key="6">
    <source>
        <dbReference type="Google" id="ProtNLM"/>
    </source>
</evidence>
<dbReference type="SUPFAM" id="SSF48150">
    <property type="entry name" value="DNA-glycosylase"/>
    <property type="match status" value="1"/>
</dbReference>
<protein>
    <recommendedName>
        <fullName evidence="6">3-methyladenine DNA glycosylase/8-oxoguanine DNA glycosylase</fullName>
    </recommendedName>
</protein>
<organism evidence="4 5">
    <name type="scientific">Kytococcus sedentarius (strain ATCC 14392 / DSM 20547 / JCM 11482 / CCUG 33030 / NBRC 15357 / NCTC 11040 / CCM 314 / 541)</name>
    <name type="common">Micrococcus sedentarius</name>
    <dbReference type="NCBI Taxonomy" id="478801"/>
    <lineage>
        <taxon>Bacteria</taxon>
        <taxon>Bacillati</taxon>
        <taxon>Actinomycetota</taxon>
        <taxon>Actinomycetes</taxon>
        <taxon>Micrococcales</taxon>
        <taxon>Kytococcaceae</taxon>
        <taxon>Kytococcus</taxon>
    </lineage>
</organism>
<dbReference type="HOGENOM" id="CLU_052970_0_0_11"/>
<reference evidence="4 5" key="1">
    <citation type="journal article" date="2009" name="Stand. Genomic Sci.">
        <title>Complete genome sequence of Kytococcus sedentarius type strain (541).</title>
        <authorList>
            <person name="Sims D."/>
            <person name="Brettin T."/>
            <person name="Detter J.C."/>
            <person name="Han C."/>
            <person name="Lapidus A."/>
            <person name="Copeland A."/>
            <person name="Glavina Del Rio T."/>
            <person name="Nolan M."/>
            <person name="Chen F."/>
            <person name="Lucas S."/>
            <person name="Tice H."/>
            <person name="Cheng J.F."/>
            <person name="Bruce D."/>
            <person name="Goodwin L."/>
            <person name="Pitluck S."/>
            <person name="Ovchinnikova G."/>
            <person name="Pati A."/>
            <person name="Ivanova N."/>
            <person name="Mavrommatis K."/>
            <person name="Chen A."/>
            <person name="Palaniappan K."/>
            <person name="D'haeseleer P."/>
            <person name="Chain P."/>
            <person name="Bristow J."/>
            <person name="Eisen J.A."/>
            <person name="Markowitz V."/>
            <person name="Hugenholtz P."/>
            <person name="Schneider S."/>
            <person name="Goker M."/>
            <person name="Pukall R."/>
            <person name="Kyrpides N.C."/>
            <person name="Klenk H.P."/>
        </authorList>
    </citation>
    <scope>NUCLEOTIDE SEQUENCE [LARGE SCALE GENOMIC DNA]</scope>
    <source>
        <strain evidence="5">ATCC 14392 / DSM 20547 / JCM 11482 / CCUG 33030 / NBRC 15357 / NCTC 11040 / CCM 314 / 541</strain>
    </source>
</reference>
<dbReference type="KEGG" id="kse:Ksed_08520"/>
<dbReference type="GO" id="GO:0032131">
    <property type="term" value="F:alkylated DNA binding"/>
    <property type="evidence" value="ECO:0007669"/>
    <property type="project" value="TreeGrafter"/>
</dbReference>
<dbReference type="eggNOG" id="COG0122">
    <property type="taxonomic scope" value="Bacteria"/>
</dbReference>
<dbReference type="Proteomes" id="UP000006666">
    <property type="component" value="Chromosome"/>
</dbReference>
<keyword evidence="2" id="KW-0234">DNA repair</keyword>
<name>C7NFH1_KYTSD</name>
<dbReference type="GO" id="GO:0043916">
    <property type="term" value="F:DNA-7-methylguanine glycosylase activity"/>
    <property type="evidence" value="ECO:0007669"/>
    <property type="project" value="TreeGrafter"/>
</dbReference>
<evidence type="ECO:0000256" key="2">
    <source>
        <dbReference type="ARBA" id="ARBA00023204"/>
    </source>
</evidence>
<evidence type="ECO:0000313" key="4">
    <source>
        <dbReference type="EMBL" id="ACV05906.1"/>
    </source>
</evidence>
<feature type="region of interest" description="Disordered" evidence="3">
    <location>
        <begin position="306"/>
        <end position="337"/>
    </location>
</feature>
<dbReference type="GO" id="GO:0008725">
    <property type="term" value="F:DNA-3-methyladenine glycosylase activity"/>
    <property type="evidence" value="ECO:0007669"/>
    <property type="project" value="TreeGrafter"/>
</dbReference>
<accession>C7NFH1</accession>
<dbReference type="Gene3D" id="1.10.340.30">
    <property type="entry name" value="Hypothetical protein, domain 2"/>
    <property type="match status" value="1"/>
</dbReference>
<dbReference type="PANTHER" id="PTHR43003">
    <property type="entry name" value="DNA-3-METHYLADENINE GLYCOSYLASE"/>
    <property type="match status" value="1"/>
</dbReference>
<sequence>MTSSDPSPPREGTRVWQADWPVDLPRTLGSLRRGAGDLTTLLPAAGQFVLAANTPAGPGTLHLGVGSSPRQVHARAWGGEAAVDWLLDGVPELLGARDRPQDFRPVHEPLVRAHAHWSPRLRVMRTRRVWDALLPAVIEQKVTGQEAFAGYRALVAAAGSPAPGPAGDRGLRVPPGPREVLRVPSWVWITAGIDAARSDAVLRAARSGAALERLASSTAGMDRPSMDRAHRAVRTVPGLGVWTAAEVAQRALGDADAVSWRDYHVAGHITRVLTGAAGGDVELARVLAPYAGHRFRVQLLLRHGAAGPERRGPRMAPRTHLPVARGRHTPSSGEGRA</sequence>
<keyword evidence="5" id="KW-1185">Reference proteome</keyword>
<dbReference type="RefSeq" id="WP_012802321.1">
    <property type="nucleotide sequence ID" value="NC_013169.1"/>
</dbReference>
<keyword evidence="1" id="KW-0227">DNA damage</keyword>
<dbReference type="STRING" id="478801.Ksed_08520"/>
<evidence type="ECO:0000313" key="5">
    <source>
        <dbReference type="Proteomes" id="UP000006666"/>
    </source>
</evidence>
<dbReference type="PANTHER" id="PTHR43003:SF6">
    <property type="entry name" value="DNA GLYCOSYLASE"/>
    <property type="match status" value="1"/>
</dbReference>
<evidence type="ECO:0000256" key="3">
    <source>
        <dbReference type="SAM" id="MobiDB-lite"/>
    </source>
</evidence>
<dbReference type="InterPro" id="IPR051912">
    <property type="entry name" value="Alkylbase_DNA_Glycosylase/TA"/>
</dbReference>
<dbReference type="GO" id="GO:0032993">
    <property type="term" value="C:protein-DNA complex"/>
    <property type="evidence" value="ECO:0007669"/>
    <property type="project" value="TreeGrafter"/>
</dbReference>
<evidence type="ECO:0000256" key="1">
    <source>
        <dbReference type="ARBA" id="ARBA00022763"/>
    </source>
</evidence>
<dbReference type="GO" id="GO:0006285">
    <property type="term" value="P:base-excision repair, AP site formation"/>
    <property type="evidence" value="ECO:0007669"/>
    <property type="project" value="TreeGrafter"/>
</dbReference>
<proteinExistence type="predicted"/>
<dbReference type="GO" id="GO:0005737">
    <property type="term" value="C:cytoplasm"/>
    <property type="evidence" value="ECO:0007669"/>
    <property type="project" value="TreeGrafter"/>
</dbReference>